<feature type="compositionally biased region" description="Pro residues" evidence="1">
    <location>
        <begin position="89"/>
        <end position="103"/>
    </location>
</feature>
<dbReference type="AlphaFoldDB" id="A0A2Z3HAE5"/>
<reference evidence="3 4" key="1">
    <citation type="submission" date="2018-01" db="EMBL/GenBank/DDBJ databases">
        <title>G. obscuriglobus.</title>
        <authorList>
            <person name="Franke J."/>
            <person name="Blomberg W."/>
            <person name="Selmecki A."/>
        </authorList>
    </citation>
    <scope>NUCLEOTIDE SEQUENCE [LARGE SCALE GENOMIC DNA]</scope>
    <source>
        <strain evidence="3 4">DSM 5831</strain>
    </source>
</reference>
<keyword evidence="4" id="KW-1185">Reference proteome</keyword>
<dbReference type="Proteomes" id="UP000245802">
    <property type="component" value="Chromosome"/>
</dbReference>
<feature type="compositionally biased region" description="Low complexity" evidence="1">
    <location>
        <begin position="202"/>
        <end position="211"/>
    </location>
</feature>
<dbReference type="InterPro" id="IPR011446">
    <property type="entry name" value="BBP7"/>
</dbReference>
<sequence>MKRFRVKAIGLGLALTAGSALSADGDWRPVGAPPAPSAPRAGEPGLLPAALRTPPATDSGVIWLPVRGSTPGVVQTAAKEPQPTFRAAPPGPVPLSQPVPPPSESAGPRGESLGPLPAIPELPNPGVAPGVSEPPAARPDLAVVTEPPREAFEPQPEPVRPKSDDPVRPKSAEPPMMNPPQQPGLFPDWKGVNPLPTPRSVPQTQPQPELEPAPAELMYPAGAFDTPKQGRGTFGSPPVRLSRDYPPLREVVGNSRDLSVADELDAGLSNRFFARAEYLQWWLPGFATPVLATTNANTALNGYLGEPGTTALVGPGAFLDSTRSGFRFRAGAWLDDAQSCGIDAGFFFLGNRSGSTTISPDRFPLITRPIYAPNLIPGTNQPLGENGEAVAVPDILRGALTVEADSRLWGADVNARWCWIKGCAARSEVFAGYRHLNLRESLTIRENITVIGSGGTRLLIPDPIGTQIVVQDRFATRNQFHGGQVGMAYERRWGRWDLDARASVALGATHQELEISGSQVRQQPGGAPVVFNNGGLLAAGPNLGRFERDKFSVAPEFTLNIGYWVTPNFRVFGGYNFLYWSNVIRPGDQIDHVVDLTFVPNGLPAGFSGQYRPRPLFKQSDLAINGLQFGMELRW</sequence>
<feature type="region of interest" description="Disordered" evidence="1">
    <location>
        <begin position="21"/>
        <end position="53"/>
    </location>
</feature>
<name>A0A2Z3HAE5_9BACT</name>
<evidence type="ECO:0008006" key="5">
    <source>
        <dbReference type="Google" id="ProtNLM"/>
    </source>
</evidence>
<feature type="signal peptide" evidence="2">
    <location>
        <begin position="1"/>
        <end position="22"/>
    </location>
</feature>
<dbReference type="EMBL" id="CP025958">
    <property type="protein sequence ID" value="AWM41412.1"/>
    <property type="molecule type" value="Genomic_DNA"/>
</dbReference>
<feature type="chain" id="PRO_5016432348" description="BBP7 family outer membrane beta-barrel protein" evidence="2">
    <location>
        <begin position="23"/>
        <end position="635"/>
    </location>
</feature>
<keyword evidence="2" id="KW-0732">Signal</keyword>
<organism evidence="3 4">
    <name type="scientific">Gemmata obscuriglobus</name>
    <dbReference type="NCBI Taxonomy" id="114"/>
    <lineage>
        <taxon>Bacteria</taxon>
        <taxon>Pseudomonadati</taxon>
        <taxon>Planctomycetota</taxon>
        <taxon>Planctomycetia</taxon>
        <taxon>Gemmatales</taxon>
        <taxon>Gemmataceae</taxon>
        <taxon>Gemmata</taxon>
    </lineage>
</organism>
<dbReference type="OrthoDB" id="8212403at2"/>
<feature type="region of interest" description="Disordered" evidence="1">
    <location>
        <begin position="73"/>
        <end position="211"/>
    </location>
</feature>
<protein>
    <recommendedName>
        <fullName evidence="5">BBP7 family outer membrane beta-barrel protein</fullName>
    </recommendedName>
</protein>
<evidence type="ECO:0000313" key="4">
    <source>
        <dbReference type="Proteomes" id="UP000245802"/>
    </source>
</evidence>
<evidence type="ECO:0000313" key="3">
    <source>
        <dbReference type="EMBL" id="AWM41412.1"/>
    </source>
</evidence>
<accession>A0A2Z3HAE5</accession>
<evidence type="ECO:0000256" key="1">
    <source>
        <dbReference type="SAM" id="MobiDB-lite"/>
    </source>
</evidence>
<evidence type="ECO:0000256" key="2">
    <source>
        <dbReference type="SAM" id="SignalP"/>
    </source>
</evidence>
<feature type="compositionally biased region" description="Basic and acidic residues" evidence="1">
    <location>
        <begin position="159"/>
        <end position="171"/>
    </location>
</feature>
<gene>
    <name evidence="3" type="ORF">C1280_33370</name>
</gene>
<proteinExistence type="predicted"/>
<dbReference type="KEGG" id="gog:C1280_33370"/>
<dbReference type="Pfam" id="PF07585">
    <property type="entry name" value="BBP7"/>
    <property type="match status" value="1"/>
</dbReference>